<dbReference type="PROSITE" id="PS00201">
    <property type="entry name" value="FLAVODOXIN"/>
    <property type="match status" value="1"/>
</dbReference>
<evidence type="ECO:0000256" key="2">
    <source>
        <dbReference type="ARBA" id="ARBA00005267"/>
    </source>
</evidence>
<evidence type="ECO:0000313" key="11">
    <source>
        <dbReference type="Proteomes" id="UP000285864"/>
    </source>
</evidence>
<evidence type="ECO:0000256" key="3">
    <source>
        <dbReference type="ARBA" id="ARBA00022448"/>
    </source>
</evidence>
<keyword evidence="6 8" id="KW-0249">Electron transport</keyword>
<dbReference type="PROSITE" id="PS50902">
    <property type="entry name" value="FLAVODOXIN_LIKE"/>
    <property type="match status" value="1"/>
</dbReference>
<dbReference type="Gene3D" id="3.40.50.360">
    <property type="match status" value="1"/>
</dbReference>
<dbReference type="SUPFAM" id="SSF52218">
    <property type="entry name" value="Flavoproteins"/>
    <property type="match status" value="1"/>
</dbReference>
<keyword evidence="4 8" id="KW-0285">Flavoprotein</keyword>
<evidence type="ECO:0000313" key="10">
    <source>
        <dbReference type="EMBL" id="RGR97621.1"/>
    </source>
</evidence>
<dbReference type="GO" id="GO:0010181">
    <property type="term" value="F:FMN binding"/>
    <property type="evidence" value="ECO:0007669"/>
    <property type="project" value="UniProtKB-UniRule"/>
</dbReference>
<evidence type="ECO:0000256" key="7">
    <source>
        <dbReference type="ARBA" id="ARBA00023231"/>
    </source>
</evidence>
<sequence>MKKTGVFYGSTTGTTESVARTIAEKLGIPSSDVYNVSKMTADVAGSYEALILGTSTWGDGELQDDWYDGIKVLKGMDLSGKTVALFGCGDSESYSDTFCDGMGILFEDLKNSGCRFIGAVPDADYTYSSSIAVTDSNFVGLAIDDINESDKTDERVTAWTEKLKTELA</sequence>
<proteinExistence type="inferred from homology"/>
<dbReference type="NCBIfam" id="TIGR01752">
    <property type="entry name" value="flav_long"/>
    <property type="match status" value="1"/>
</dbReference>
<dbReference type="InterPro" id="IPR010086">
    <property type="entry name" value="Flavodoxin_lc"/>
</dbReference>
<reference evidence="10 11" key="1">
    <citation type="submission" date="2018-08" db="EMBL/GenBank/DDBJ databases">
        <title>A genome reference for cultivated species of the human gut microbiota.</title>
        <authorList>
            <person name="Zou Y."/>
            <person name="Xue W."/>
            <person name="Luo G."/>
        </authorList>
    </citation>
    <scope>NUCLEOTIDE SEQUENCE [LARGE SCALE GENOMIC DNA]</scope>
    <source>
        <strain evidence="10 11">AF24-2</strain>
    </source>
</reference>
<comment type="caution">
    <text evidence="10">The sequence shown here is derived from an EMBL/GenBank/DDBJ whole genome shotgun (WGS) entry which is preliminary data.</text>
</comment>
<evidence type="ECO:0000256" key="5">
    <source>
        <dbReference type="ARBA" id="ARBA00022643"/>
    </source>
</evidence>
<dbReference type="NCBIfam" id="NF006739">
    <property type="entry name" value="PRK09267.1-5"/>
    <property type="match status" value="1"/>
</dbReference>
<dbReference type="EMBL" id="QRUU01000020">
    <property type="protein sequence ID" value="RGR97621.1"/>
    <property type="molecule type" value="Genomic_DNA"/>
</dbReference>
<organism evidence="10 11">
    <name type="scientific">Phocaeicola coprocola</name>
    <dbReference type="NCBI Taxonomy" id="310298"/>
    <lineage>
        <taxon>Bacteria</taxon>
        <taxon>Pseudomonadati</taxon>
        <taxon>Bacteroidota</taxon>
        <taxon>Bacteroidia</taxon>
        <taxon>Bacteroidales</taxon>
        <taxon>Bacteroidaceae</taxon>
        <taxon>Phocaeicola</taxon>
    </lineage>
</organism>
<comment type="function">
    <text evidence="8">Low-potential electron donor to a number of redox enzymes.</text>
</comment>
<name>A0A412GS40_9BACT</name>
<evidence type="ECO:0000256" key="1">
    <source>
        <dbReference type="ARBA" id="ARBA00001917"/>
    </source>
</evidence>
<keyword evidence="11" id="KW-1185">Reference proteome</keyword>
<accession>A0A412GS40</accession>
<comment type="similarity">
    <text evidence="2 8">Belongs to the flavodoxin family.</text>
</comment>
<dbReference type="PIRSF" id="PIRSF038996">
    <property type="entry name" value="FldA"/>
    <property type="match status" value="1"/>
</dbReference>
<dbReference type="PRINTS" id="PR00369">
    <property type="entry name" value="FLAVODOXIN"/>
</dbReference>
<dbReference type="AlphaFoldDB" id="A0A412GS40"/>
<dbReference type="InterPro" id="IPR050619">
    <property type="entry name" value="Flavodoxin"/>
</dbReference>
<comment type="cofactor">
    <cofactor evidence="1 8">
        <name>FMN</name>
        <dbReference type="ChEBI" id="CHEBI:58210"/>
    </cofactor>
</comment>
<dbReference type="InterPro" id="IPR029039">
    <property type="entry name" value="Flavoprotein-like_sf"/>
</dbReference>
<feature type="domain" description="Flavodoxin-like" evidence="9">
    <location>
        <begin position="4"/>
        <end position="164"/>
    </location>
</feature>
<keyword evidence="5 8" id="KW-0288">FMN</keyword>
<evidence type="ECO:0000256" key="4">
    <source>
        <dbReference type="ARBA" id="ARBA00022630"/>
    </source>
</evidence>
<dbReference type="PANTHER" id="PTHR42809">
    <property type="entry name" value="FLAVODOXIN 2"/>
    <property type="match status" value="1"/>
</dbReference>
<dbReference type="Pfam" id="PF00258">
    <property type="entry name" value="Flavodoxin_1"/>
    <property type="match status" value="1"/>
</dbReference>
<protein>
    <recommendedName>
        <fullName evidence="8">Flavodoxin</fullName>
    </recommendedName>
</protein>
<keyword evidence="7" id="KW-0535">Nitrogen fixation</keyword>
<keyword evidence="3 8" id="KW-0813">Transport</keyword>
<evidence type="ECO:0000259" key="9">
    <source>
        <dbReference type="PROSITE" id="PS50902"/>
    </source>
</evidence>
<dbReference type="Proteomes" id="UP000285864">
    <property type="component" value="Unassembled WGS sequence"/>
</dbReference>
<dbReference type="InterPro" id="IPR001226">
    <property type="entry name" value="Flavodoxin_CS"/>
</dbReference>
<evidence type="ECO:0000256" key="8">
    <source>
        <dbReference type="PIRNR" id="PIRNR038996"/>
    </source>
</evidence>
<dbReference type="PANTHER" id="PTHR42809:SF1">
    <property type="entry name" value="FLAVODOXIN 1"/>
    <property type="match status" value="1"/>
</dbReference>
<gene>
    <name evidence="10" type="ORF">DWY20_06420</name>
</gene>
<dbReference type="InterPro" id="IPR001094">
    <property type="entry name" value="Flavdoxin-like"/>
</dbReference>
<dbReference type="GO" id="GO:0009055">
    <property type="term" value="F:electron transfer activity"/>
    <property type="evidence" value="ECO:0007669"/>
    <property type="project" value="UniProtKB-UniRule"/>
</dbReference>
<dbReference type="InterPro" id="IPR008254">
    <property type="entry name" value="Flavodoxin/NO_synth"/>
</dbReference>
<evidence type="ECO:0000256" key="6">
    <source>
        <dbReference type="ARBA" id="ARBA00022982"/>
    </source>
</evidence>
<dbReference type="NCBIfam" id="NF006738">
    <property type="entry name" value="PRK09267.1-4"/>
    <property type="match status" value="1"/>
</dbReference>
<dbReference type="RefSeq" id="WP_022125575.1">
    <property type="nucleotide sequence ID" value="NZ_CATZZN010000041.1"/>
</dbReference>